<keyword evidence="10 12" id="KW-0675">Receptor</keyword>
<evidence type="ECO:0000256" key="11">
    <source>
        <dbReference type="ARBA" id="ARBA00023224"/>
    </source>
</evidence>
<dbReference type="OrthoDB" id="9444602at2759"/>
<evidence type="ECO:0000256" key="7">
    <source>
        <dbReference type="ARBA" id="ARBA00022989"/>
    </source>
</evidence>
<dbReference type="PROSITE" id="PS50262">
    <property type="entry name" value="G_PROTEIN_RECEP_F1_2"/>
    <property type="match status" value="1"/>
</dbReference>
<evidence type="ECO:0000256" key="13">
    <source>
        <dbReference type="SAM" id="Phobius"/>
    </source>
</evidence>
<dbReference type="FunFam" id="1.10.1220.70:FF:000001">
    <property type="entry name" value="Olfactory receptor"/>
    <property type="match status" value="1"/>
</dbReference>
<keyword evidence="16" id="KW-1185">Reference proteome</keyword>
<feature type="transmembrane region" description="Helical" evidence="13">
    <location>
        <begin position="31"/>
        <end position="56"/>
    </location>
</feature>
<evidence type="ECO:0000256" key="8">
    <source>
        <dbReference type="ARBA" id="ARBA00023040"/>
    </source>
</evidence>
<evidence type="ECO:0000256" key="9">
    <source>
        <dbReference type="ARBA" id="ARBA00023136"/>
    </source>
</evidence>
<name>A0A8T2IP08_9PIPI</name>
<dbReference type="PANTHER" id="PTHR24242:SF393">
    <property type="entry name" value="OLFACTORY RECEPTOR"/>
    <property type="match status" value="1"/>
</dbReference>
<dbReference type="PRINTS" id="PR00237">
    <property type="entry name" value="GPCRRHODOPSN"/>
</dbReference>
<keyword evidence="11 12" id="KW-0807">Transducer</keyword>
<keyword evidence="5 12" id="KW-0812">Transmembrane</keyword>
<gene>
    <name evidence="15" type="ORF">GDO86_017722</name>
</gene>
<dbReference type="AlphaFoldDB" id="A0A8T2IP08"/>
<protein>
    <recommendedName>
        <fullName evidence="14">G-protein coupled receptors family 1 profile domain-containing protein</fullName>
    </recommendedName>
</protein>
<dbReference type="PANTHER" id="PTHR24242">
    <property type="entry name" value="G-PROTEIN COUPLED RECEPTOR"/>
    <property type="match status" value="1"/>
</dbReference>
<sequence length="272" mass="30708">MTEINHKFPKNQTTLSEILLLGFQSLGSYRFLLFPTFIVIYVLILSGNFLVILVIVSNKTLHSPMYFFLCNLFISEILCTTNIIPILLQVLLKNGVTISLYGCFTQFSFFSILVATESLLLIVMSYDRYLAICRPLHYHSIMHFWNCCYLSLACWTTSSLIVAIPLVYILKLDICGKAKSILNIQSVTGKKKAFSTCSSHLSVVSTYYITLYMVYLVPSSGRSSQVNKVLSLLYTIVTPLLNPFIYSLNNREIRATIALIIKGQISPKTGFV</sequence>
<keyword evidence="8 12" id="KW-0297">G-protein coupled receptor</keyword>
<evidence type="ECO:0000256" key="5">
    <source>
        <dbReference type="ARBA" id="ARBA00022692"/>
    </source>
</evidence>
<feature type="domain" description="G-protein coupled receptors family 1 profile" evidence="14">
    <location>
        <begin position="47"/>
        <end position="241"/>
    </location>
</feature>
<evidence type="ECO:0000256" key="10">
    <source>
        <dbReference type="ARBA" id="ARBA00023170"/>
    </source>
</evidence>
<dbReference type="SUPFAM" id="SSF81321">
    <property type="entry name" value="Family A G protein-coupled receptor-like"/>
    <property type="match status" value="1"/>
</dbReference>
<evidence type="ECO:0000256" key="12">
    <source>
        <dbReference type="RuleBase" id="RU000688"/>
    </source>
</evidence>
<keyword evidence="4" id="KW-0716">Sensory transduction</keyword>
<evidence type="ECO:0000259" key="14">
    <source>
        <dbReference type="PROSITE" id="PS50262"/>
    </source>
</evidence>
<evidence type="ECO:0000256" key="1">
    <source>
        <dbReference type="ARBA" id="ARBA00004651"/>
    </source>
</evidence>
<dbReference type="InterPro" id="IPR000276">
    <property type="entry name" value="GPCR_Rhodpsn"/>
</dbReference>
<dbReference type="EMBL" id="JAACNH010000009">
    <property type="protein sequence ID" value="KAG8433533.1"/>
    <property type="molecule type" value="Genomic_DNA"/>
</dbReference>
<reference evidence="15" key="1">
    <citation type="thesis" date="2020" institute="ProQuest LLC" country="789 East Eisenhower Parkway, Ann Arbor, MI, USA">
        <title>Comparative Genomics and Chromosome Evolution.</title>
        <authorList>
            <person name="Mudd A.B."/>
        </authorList>
    </citation>
    <scope>NUCLEOTIDE SEQUENCE</scope>
    <source>
        <strain evidence="15">Female2</strain>
        <tissue evidence="15">Blood</tissue>
    </source>
</reference>
<dbReference type="InterPro" id="IPR050939">
    <property type="entry name" value="Olfactory_GPCR1"/>
</dbReference>
<feature type="transmembrane region" description="Helical" evidence="13">
    <location>
        <begin position="68"/>
        <end position="92"/>
    </location>
</feature>
<dbReference type="GO" id="GO:0007608">
    <property type="term" value="P:sensory perception of smell"/>
    <property type="evidence" value="ECO:0007669"/>
    <property type="project" value="UniProtKB-KW"/>
</dbReference>
<feature type="transmembrane region" description="Helical" evidence="13">
    <location>
        <begin position="144"/>
        <end position="170"/>
    </location>
</feature>
<dbReference type="Pfam" id="PF00001">
    <property type="entry name" value="7tm_1"/>
    <property type="match status" value="1"/>
</dbReference>
<keyword evidence="6" id="KW-0552">Olfaction</keyword>
<dbReference type="GO" id="GO:0004930">
    <property type="term" value="F:G protein-coupled receptor activity"/>
    <property type="evidence" value="ECO:0007669"/>
    <property type="project" value="UniProtKB-KW"/>
</dbReference>
<comment type="caution">
    <text evidence="15">The sequence shown here is derived from an EMBL/GenBank/DDBJ whole genome shotgun (WGS) entry which is preliminary data.</text>
</comment>
<dbReference type="Gene3D" id="1.20.1070.10">
    <property type="entry name" value="Rhodopsin 7-helix transmembrane proteins"/>
    <property type="match status" value="2"/>
</dbReference>
<evidence type="ECO:0000256" key="2">
    <source>
        <dbReference type="ARBA" id="ARBA00010663"/>
    </source>
</evidence>
<dbReference type="InterPro" id="IPR017452">
    <property type="entry name" value="GPCR_Rhodpsn_7TM"/>
</dbReference>
<feature type="transmembrane region" description="Helical" evidence="13">
    <location>
        <begin position="98"/>
        <end position="123"/>
    </location>
</feature>
<dbReference type="PROSITE" id="PS00237">
    <property type="entry name" value="G_PROTEIN_RECEP_F1_1"/>
    <property type="match status" value="1"/>
</dbReference>
<accession>A0A8T2IP08</accession>
<dbReference type="GO" id="GO:0005886">
    <property type="term" value="C:plasma membrane"/>
    <property type="evidence" value="ECO:0007669"/>
    <property type="project" value="UniProtKB-SubCell"/>
</dbReference>
<evidence type="ECO:0000256" key="4">
    <source>
        <dbReference type="ARBA" id="ARBA00022606"/>
    </source>
</evidence>
<evidence type="ECO:0000313" key="15">
    <source>
        <dbReference type="EMBL" id="KAG8433533.1"/>
    </source>
</evidence>
<dbReference type="SMART" id="SM01381">
    <property type="entry name" value="7TM_GPCR_Srsx"/>
    <property type="match status" value="1"/>
</dbReference>
<comment type="subcellular location">
    <subcellularLocation>
        <location evidence="1">Cell membrane</location>
        <topology evidence="1">Multi-pass membrane protein</topology>
    </subcellularLocation>
</comment>
<evidence type="ECO:0000256" key="6">
    <source>
        <dbReference type="ARBA" id="ARBA00022725"/>
    </source>
</evidence>
<evidence type="ECO:0000256" key="3">
    <source>
        <dbReference type="ARBA" id="ARBA00022475"/>
    </source>
</evidence>
<evidence type="ECO:0000313" key="16">
    <source>
        <dbReference type="Proteomes" id="UP000812440"/>
    </source>
</evidence>
<comment type="similarity">
    <text evidence="2 12">Belongs to the G-protein coupled receptor 1 family.</text>
</comment>
<keyword evidence="7 13" id="KW-1133">Transmembrane helix</keyword>
<proteinExistence type="inferred from homology"/>
<dbReference type="Proteomes" id="UP000812440">
    <property type="component" value="Chromosome 9"/>
</dbReference>
<keyword evidence="9 13" id="KW-0472">Membrane</keyword>
<feature type="transmembrane region" description="Helical" evidence="13">
    <location>
        <begin position="229"/>
        <end position="248"/>
    </location>
</feature>
<keyword evidence="3" id="KW-1003">Cell membrane</keyword>
<organism evidence="15 16">
    <name type="scientific">Hymenochirus boettgeri</name>
    <name type="common">Congo dwarf clawed frog</name>
    <dbReference type="NCBI Taxonomy" id="247094"/>
    <lineage>
        <taxon>Eukaryota</taxon>
        <taxon>Metazoa</taxon>
        <taxon>Chordata</taxon>
        <taxon>Craniata</taxon>
        <taxon>Vertebrata</taxon>
        <taxon>Euteleostomi</taxon>
        <taxon>Amphibia</taxon>
        <taxon>Batrachia</taxon>
        <taxon>Anura</taxon>
        <taxon>Pipoidea</taxon>
        <taxon>Pipidae</taxon>
        <taxon>Pipinae</taxon>
        <taxon>Hymenochirus</taxon>
    </lineage>
</organism>